<feature type="compositionally biased region" description="Basic and acidic residues" evidence="1">
    <location>
        <begin position="41"/>
        <end position="50"/>
    </location>
</feature>
<dbReference type="EMBL" id="CDMZ01002599">
    <property type="protein sequence ID" value="CEM43047.1"/>
    <property type="molecule type" value="Genomic_DNA"/>
</dbReference>
<evidence type="ECO:0000313" key="2">
    <source>
        <dbReference type="EMBL" id="CEM43047.1"/>
    </source>
</evidence>
<accession>A0A0G4HG41</accession>
<feature type="region of interest" description="Disordered" evidence="1">
    <location>
        <begin position="121"/>
        <end position="179"/>
    </location>
</feature>
<dbReference type="AlphaFoldDB" id="A0A0G4HG41"/>
<dbReference type="VEuPathDB" id="CryptoDB:Cvel_6724"/>
<feature type="compositionally biased region" description="Basic and acidic residues" evidence="1">
    <location>
        <begin position="160"/>
        <end position="179"/>
    </location>
</feature>
<protein>
    <submittedName>
        <fullName evidence="2">Uncharacterized protein</fullName>
    </submittedName>
</protein>
<sequence>MFESFFCARDDLAPILAPAPAFPGPNASPNVWMPAKQKGGQRNEEERADQGGKQAGALVRGDVHQRRPGKGRGQGWRPDPGVGPGAKAGASGVTENSERTGQGQLEQAVKRLGPVNICDWQKKPGSGLGPAAHHKGIGQGLRPGPGPMVLQVGRGRRQRSRESGKRLVGENSEELGHEK</sequence>
<feature type="region of interest" description="Disordered" evidence="1">
    <location>
        <begin position="16"/>
        <end position="105"/>
    </location>
</feature>
<evidence type="ECO:0000256" key="1">
    <source>
        <dbReference type="SAM" id="MobiDB-lite"/>
    </source>
</evidence>
<name>A0A0G4HG41_9ALVE</name>
<proteinExistence type="predicted"/>
<reference evidence="2" key="1">
    <citation type="submission" date="2014-11" db="EMBL/GenBank/DDBJ databases">
        <authorList>
            <person name="Otto D Thomas"/>
            <person name="Naeem Raeece"/>
        </authorList>
    </citation>
    <scope>NUCLEOTIDE SEQUENCE</scope>
</reference>
<organism evidence="2">
    <name type="scientific">Chromera velia CCMP2878</name>
    <dbReference type="NCBI Taxonomy" id="1169474"/>
    <lineage>
        <taxon>Eukaryota</taxon>
        <taxon>Sar</taxon>
        <taxon>Alveolata</taxon>
        <taxon>Colpodellida</taxon>
        <taxon>Chromeraceae</taxon>
        <taxon>Chromera</taxon>
    </lineage>
</organism>
<feature type="compositionally biased region" description="Polar residues" evidence="1">
    <location>
        <begin position="93"/>
        <end position="105"/>
    </location>
</feature>
<gene>
    <name evidence="2" type="ORF">Cvel_6724</name>
</gene>